<accession>A0AAE1ARZ7</accession>
<protein>
    <submittedName>
        <fullName evidence="1">Uncharacterized protein</fullName>
    </submittedName>
</protein>
<comment type="caution">
    <text evidence="1">The sequence shown here is derived from an EMBL/GenBank/DDBJ whole genome shotgun (WGS) entry which is preliminary data.</text>
</comment>
<name>A0AAE1ARZ7_9GAST</name>
<organism evidence="1 2">
    <name type="scientific">Elysia crispata</name>
    <name type="common">lettuce slug</name>
    <dbReference type="NCBI Taxonomy" id="231223"/>
    <lineage>
        <taxon>Eukaryota</taxon>
        <taxon>Metazoa</taxon>
        <taxon>Spiralia</taxon>
        <taxon>Lophotrochozoa</taxon>
        <taxon>Mollusca</taxon>
        <taxon>Gastropoda</taxon>
        <taxon>Heterobranchia</taxon>
        <taxon>Euthyneura</taxon>
        <taxon>Panpulmonata</taxon>
        <taxon>Sacoglossa</taxon>
        <taxon>Placobranchoidea</taxon>
        <taxon>Plakobranchidae</taxon>
        <taxon>Elysia</taxon>
    </lineage>
</organism>
<dbReference type="EMBL" id="JAWDGP010001311">
    <property type="protein sequence ID" value="KAK3792924.1"/>
    <property type="molecule type" value="Genomic_DNA"/>
</dbReference>
<evidence type="ECO:0000313" key="2">
    <source>
        <dbReference type="Proteomes" id="UP001283361"/>
    </source>
</evidence>
<gene>
    <name evidence="1" type="ORF">RRG08_033774</name>
</gene>
<reference evidence="1" key="1">
    <citation type="journal article" date="2023" name="G3 (Bethesda)">
        <title>A reference genome for the long-term kleptoplast-retaining sea slug Elysia crispata morphotype clarki.</title>
        <authorList>
            <person name="Eastman K.E."/>
            <person name="Pendleton A.L."/>
            <person name="Shaikh M.A."/>
            <person name="Suttiyut T."/>
            <person name="Ogas R."/>
            <person name="Tomko P."/>
            <person name="Gavelis G."/>
            <person name="Widhalm J.R."/>
            <person name="Wisecaver J.H."/>
        </authorList>
    </citation>
    <scope>NUCLEOTIDE SEQUENCE</scope>
    <source>
        <strain evidence="1">ECLA1</strain>
    </source>
</reference>
<dbReference type="Proteomes" id="UP001283361">
    <property type="component" value="Unassembled WGS sequence"/>
</dbReference>
<sequence>MKIIYHDSPKPFKVQNRQTEEDFHGEVFNPPLTVLRCYSNSRKKPSFSSDELKVMDPWQREPDIKVKGKRLTSGLQAPRGIIILSTSSSSGLACRFVSCIWGEL</sequence>
<keyword evidence="2" id="KW-1185">Reference proteome</keyword>
<evidence type="ECO:0000313" key="1">
    <source>
        <dbReference type="EMBL" id="KAK3792924.1"/>
    </source>
</evidence>
<dbReference type="AlphaFoldDB" id="A0AAE1ARZ7"/>
<proteinExistence type="predicted"/>